<dbReference type="Proteomes" id="UP000005239">
    <property type="component" value="Unassembled WGS sequence"/>
</dbReference>
<gene>
    <name evidence="2" type="primary">WBGene00204908</name>
</gene>
<evidence type="ECO:0000313" key="2">
    <source>
        <dbReference type="EnsemblMetazoa" id="PPA32045.1"/>
    </source>
</evidence>
<dbReference type="Pfam" id="PF01484">
    <property type="entry name" value="Col_cuticle_N"/>
    <property type="match status" value="2"/>
</dbReference>
<sequence>MTMLVGIASSGALCFVAISVLYMSSLVSDLQSLQSEVSENMDEFKVMAEDTWARLVKMHINPTGSSDAAPTFATLLGRNKRQANSQCNCGPSSRGCPAGPPGPPGQPGERGQDGKDGEPGRQGPNGIALAVTFDTPGGCIKCPPGPPGPDGEPGHQGPAGQPGRPGSSGPAGNPGRPGSDGQPGQPGQRGHDGKPGAPGQAGQPGVNYTPGPAGRPGAAGRPGPKGPAGQPGQDGAPGQDGQPGENGRDGQPGRDGQSGQPGEAGSDGLPGSDAAYCPCPARAGAVSEAVEAPTSESSYAPPAPQDMTMLVGIASSGALCFVAISVLYMSSLVSDLQSLQSEVSENMDEFKVMAEDTWARLVKMHINPTGSSDAAPTFATLLGRNKRQANSQCNCGPSSRGCPAGPPGPPGQPGERGQDGKDGEPGRQGPNGIALAVTFDTPGGCIKCPPGPPGPDGEPGHQGPAGQPGRPGSSGPAGNPGRPGSDGQPGQPGQRGHDGKPGAPGQAGQPGVNYTPGPAGRPGAAGRPGPKGPAGQPGQDGAPGQDGQPGENGRDGQPGRDGQSGQPGEAGSDGLPGSDAAYCPCPARAGAVSEAVEAPTSDTEEEPPREHKLLLSFLLISCLIKTTIDKEHLFPISLSYPHTPNRESGTHGRRLVIHTQLITPLTLSLAVYYRIQPSLTLSILHTLLLSLPALTLLSFHCLSPSPLSLRPSGIVACAQTASTSIRMAEGKVMGGVNGR</sequence>
<dbReference type="SMART" id="SM01088">
    <property type="entry name" value="Col_cuticle_N"/>
    <property type="match status" value="2"/>
</dbReference>
<accession>A0A8R1UII0</accession>
<dbReference type="EnsemblMetazoa" id="PPA32045.1">
    <property type="protein sequence ID" value="PPA32045.1"/>
    <property type="gene ID" value="WBGene00204908"/>
</dbReference>
<feature type="region of interest" description="Disordered" evidence="1">
    <location>
        <begin position="82"/>
        <end position="273"/>
    </location>
</feature>
<dbReference type="Pfam" id="PF01391">
    <property type="entry name" value="Collagen"/>
    <property type="match status" value="2"/>
</dbReference>
<dbReference type="InterPro" id="IPR002486">
    <property type="entry name" value="Col_cuticle_N"/>
</dbReference>
<feature type="compositionally biased region" description="Low complexity" evidence="1">
    <location>
        <begin position="195"/>
        <end position="243"/>
    </location>
</feature>
<dbReference type="PANTHER" id="PTHR24637">
    <property type="entry name" value="COLLAGEN"/>
    <property type="match status" value="1"/>
</dbReference>
<feature type="compositionally biased region" description="Low complexity" evidence="1">
    <location>
        <begin position="174"/>
        <end position="188"/>
    </location>
</feature>
<feature type="compositionally biased region" description="Low complexity" evidence="1">
    <location>
        <begin position="501"/>
        <end position="549"/>
    </location>
</feature>
<proteinExistence type="predicted"/>
<organism evidence="2 3">
    <name type="scientific">Pristionchus pacificus</name>
    <name type="common">Parasitic nematode worm</name>
    <dbReference type="NCBI Taxonomy" id="54126"/>
    <lineage>
        <taxon>Eukaryota</taxon>
        <taxon>Metazoa</taxon>
        <taxon>Ecdysozoa</taxon>
        <taxon>Nematoda</taxon>
        <taxon>Chromadorea</taxon>
        <taxon>Rhabditida</taxon>
        <taxon>Rhabditina</taxon>
        <taxon>Diplogasteromorpha</taxon>
        <taxon>Diplogasteroidea</taxon>
        <taxon>Neodiplogasteridae</taxon>
        <taxon>Pristionchus</taxon>
    </lineage>
</organism>
<protein>
    <submittedName>
        <fullName evidence="2">Collagen</fullName>
    </submittedName>
</protein>
<name>A0A2A6C4E1_PRIPA</name>
<feature type="compositionally biased region" description="Low complexity" evidence="1">
    <location>
        <begin position="480"/>
        <end position="494"/>
    </location>
</feature>
<dbReference type="AlphaFoldDB" id="A0A2A6C4E1"/>
<feature type="compositionally biased region" description="Basic and acidic residues" evidence="1">
    <location>
        <begin position="416"/>
        <end position="425"/>
    </location>
</feature>
<accession>A0A2A6C4E1</accession>
<evidence type="ECO:0000313" key="3">
    <source>
        <dbReference type="Proteomes" id="UP000005239"/>
    </source>
</evidence>
<feature type="compositionally biased region" description="Basic and acidic residues" evidence="1">
    <location>
        <begin position="110"/>
        <end position="119"/>
    </location>
</feature>
<reference evidence="2" key="2">
    <citation type="submission" date="2022-06" db="UniProtKB">
        <authorList>
            <consortium name="EnsemblMetazoa"/>
        </authorList>
    </citation>
    <scope>IDENTIFICATION</scope>
    <source>
        <strain evidence="2">PS312</strain>
    </source>
</reference>
<dbReference type="GO" id="GO:0042302">
    <property type="term" value="F:structural constituent of cuticle"/>
    <property type="evidence" value="ECO:0007669"/>
    <property type="project" value="InterPro"/>
</dbReference>
<keyword evidence="3" id="KW-1185">Reference proteome</keyword>
<evidence type="ECO:0000256" key="1">
    <source>
        <dbReference type="SAM" id="MobiDB-lite"/>
    </source>
</evidence>
<reference evidence="3" key="1">
    <citation type="journal article" date="2008" name="Nat. Genet.">
        <title>The Pristionchus pacificus genome provides a unique perspective on nematode lifestyle and parasitism.</title>
        <authorList>
            <person name="Dieterich C."/>
            <person name="Clifton S.W."/>
            <person name="Schuster L.N."/>
            <person name="Chinwalla A."/>
            <person name="Delehaunty K."/>
            <person name="Dinkelacker I."/>
            <person name="Fulton L."/>
            <person name="Fulton R."/>
            <person name="Godfrey J."/>
            <person name="Minx P."/>
            <person name="Mitreva M."/>
            <person name="Roeseler W."/>
            <person name="Tian H."/>
            <person name="Witte H."/>
            <person name="Yang S.P."/>
            <person name="Wilson R.K."/>
            <person name="Sommer R.J."/>
        </authorList>
    </citation>
    <scope>NUCLEOTIDE SEQUENCE [LARGE SCALE GENOMIC DNA]</scope>
    <source>
        <strain evidence="3">PS312</strain>
    </source>
</reference>
<feature type="region of interest" description="Disordered" evidence="1">
    <location>
        <begin position="388"/>
        <end position="582"/>
    </location>
</feature>
<dbReference type="PANTHER" id="PTHR24637:SF236">
    <property type="entry name" value="NEMATODE CUTICLE COLLAGEN N-TERMINAL DOMAIN-CONTAINING PROTEIN"/>
    <property type="match status" value="1"/>
</dbReference>
<dbReference type="InterPro" id="IPR008160">
    <property type="entry name" value="Collagen"/>
</dbReference>